<evidence type="ECO:0008006" key="5">
    <source>
        <dbReference type="Google" id="ProtNLM"/>
    </source>
</evidence>
<dbReference type="EMBL" id="JXTC01000007">
    <property type="protein sequence ID" value="POO01696.1"/>
    <property type="molecule type" value="Genomic_DNA"/>
</dbReference>
<dbReference type="InParanoid" id="A0A2P5FV74"/>
<dbReference type="AlphaFoldDB" id="A0A2P5FV74"/>
<gene>
    <name evidence="3" type="ORF">TorRG33x02_024730</name>
</gene>
<keyword evidence="4" id="KW-1185">Reference proteome</keyword>
<comment type="caution">
    <text evidence="3">The sequence shown here is derived from an EMBL/GenBank/DDBJ whole genome shotgun (WGS) entry which is preliminary data.</text>
</comment>
<protein>
    <recommendedName>
        <fullName evidence="5">Transmembrane protein</fullName>
    </recommendedName>
</protein>
<proteinExistence type="predicted"/>
<dbReference type="PANTHER" id="PTHR36040:SF3">
    <property type="entry name" value="OS04G0188500 PROTEIN"/>
    <property type="match status" value="1"/>
</dbReference>
<evidence type="ECO:0000313" key="3">
    <source>
        <dbReference type="EMBL" id="POO01696.1"/>
    </source>
</evidence>
<feature type="chain" id="PRO_5015147836" description="Transmembrane protein" evidence="2">
    <location>
        <begin position="19"/>
        <end position="94"/>
    </location>
</feature>
<keyword evidence="2" id="KW-0732">Signal</keyword>
<feature type="region of interest" description="Disordered" evidence="1">
    <location>
        <begin position="56"/>
        <end position="94"/>
    </location>
</feature>
<accession>A0A2P5FV74</accession>
<feature type="signal peptide" evidence="2">
    <location>
        <begin position="1"/>
        <end position="18"/>
    </location>
</feature>
<evidence type="ECO:0000256" key="1">
    <source>
        <dbReference type="SAM" id="MobiDB-lite"/>
    </source>
</evidence>
<sequence>MKVAALILILMMATTCLAAPLRGMLGGIYGQEQRYRLGKGKTIEGNKMEKMSSVKYPERNINNHHSIPRQYYNDKGGNSQGDGSDNSDSGTGQP</sequence>
<dbReference type="Proteomes" id="UP000237000">
    <property type="component" value="Unassembled WGS sequence"/>
</dbReference>
<reference evidence="4" key="1">
    <citation type="submission" date="2016-06" db="EMBL/GenBank/DDBJ databases">
        <title>Parallel loss of symbiosis genes in relatives of nitrogen-fixing non-legume Parasponia.</title>
        <authorList>
            <person name="Van Velzen R."/>
            <person name="Holmer R."/>
            <person name="Bu F."/>
            <person name="Rutten L."/>
            <person name="Van Zeijl A."/>
            <person name="Liu W."/>
            <person name="Santuari L."/>
            <person name="Cao Q."/>
            <person name="Sharma T."/>
            <person name="Shen D."/>
            <person name="Roswanjaya Y."/>
            <person name="Wardhani T."/>
            <person name="Kalhor M.S."/>
            <person name="Jansen J."/>
            <person name="Van den Hoogen J."/>
            <person name="Gungor B."/>
            <person name="Hartog M."/>
            <person name="Hontelez J."/>
            <person name="Verver J."/>
            <person name="Yang W.-C."/>
            <person name="Schijlen E."/>
            <person name="Repin R."/>
            <person name="Schilthuizen M."/>
            <person name="Schranz E."/>
            <person name="Heidstra R."/>
            <person name="Miyata K."/>
            <person name="Fedorova E."/>
            <person name="Kohlen W."/>
            <person name="Bisseling T."/>
            <person name="Smit S."/>
            <person name="Geurts R."/>
        </authorList>
    </citation>
    <scope>NUCLEOTIDE SEQUENCE [LARGE SCALE GENOMIC DNA]</scope>
    <source>
        <strain evidence="4">cv. RG33-2</strain>
    </source>
</reference>
<name>A0A2P5FV74_TREOI</name>
<dbReference type="PANTHER" id="PTHR36040">
    <property type="entry name" value="OS04G0188500 PROTEIN"/>
    <property type="match status" value="1"/>
</dbReference>
<dbReference type="OrthoDB" id="680258at2759"/>
<evidence type="ECO:0000313" key="4">
    <source>
        <dbReference type="Proteomes" id="UP000237000"/>
    </source>
</evidence>
<feature type="compositionally biased region" description="Low complexity" evidence="1">
    <location>
        <begin position="73"/>
        <end position="94"/>
    </location>
</feature>
<evidence type="ECO:0000256" key="2">
    <source>
        <dbReference type="SAM" id="SignalP"/>
    </source>
</evidence>
<organism evidence="3 4">
    <name type="scientific">Trema orientale</name>
    <name type="common">Charcoal tree</name>
    <name type="synonym">Celtis orientalis</name>
    <dbReference type="NCBI Taxonomy" id="63057"/>
    <lineage>
        <taxon>Eukaryota</taxon>
        <taxon>Viridiplantae</taxon>
        <taxon>Streptophyta</taxon>
        <taxon>Embryophyta</taxon>
        <taxon>Tracheophyta</taxon>
        <taxon>Spermatophyta</taxon>
        <taxon>Magnoliopsida</taxon>
        <taxon>eudicotyledons</taxon>
        <taxon>Gunneridae</taxon>
        <taxon>Pentapetalae</taxon>
        <taxon>rosids</taxon>
        <taxon>fabids</taxon>
        <taxon>Rosales</taxon>
        <taxon>Cannabaceae</taxon>
        <taxon>Trema</taxon>
    </lineage>
</organism>